<dbReference type="AlphaFoldDB" id="A0A9P7V6F7"/>
<name>A0A9P7V6F7_9ASCO</name>
<proteinExistence type="predicted"/>
<dbReference type="OrthoDB" id="10005898at2759"/>
<dbReference type="Proteomes" id="UP000790833">
    <property type="component" value="Unassembled WGS sequence"/>
</dbReference>
<dbReference type="EMBL" id="JAHMUF010000019">
    <property type="protein sequence ID" value="KAG7192249.1"/>
    <property type="molecule type" value="Genomic_DNA"/>
</dbReference>
<comment type="caution">
    <text evidence="1">The sequence shown here is derived from an EMBL/GenBank/DDBJ whole genome shotgun (WGS) entry which is preliminary data.</text>
</comment>
<dbReference type="GeneID" id="66115341"/>
<keyword evidence="2" id="KW-1185">Reference proteome</keyword>
<reference evidence="1" key="1">
    <citation type="submission" date="2021-03" db="EMBL/GenBank/DDBJ databases">
        <authorList>
            <person name="Palmer J.M."/>
        </authorList>
    </citation>
    <scope>NUCLEOTIDE SEQUENCE</scope>
    <source>
        <strain evidence="1">ARV_011</strain>
    </source>
</reference>
<evidence type="ECO:0000313" key="1">
    <source>
        <dbReference type="EMBL" id="KAG7192249.1"/>
    </source>
</evidence>
<accession>A0A9P7V6F7</accession>
<protein>
    <submittedName>
        <fullName evidence="1">Uncharacterized protein</fullName>
    </submittedName>
</protein>
<sequence length="288" mass="33091">MSKTIPLALLLRLAGLLRRTLLSKKFYSEVSTKILLKTSTMDANLYFICYLTLMVASALENKPEIKRFLLKLYYKLMLVVSLVIRRVSGVDISKSNGKCCLTTAPQHFDAPTEGSNLAKYLKRISSYIADIRIFNRLTDNITYIPWLLDEFAEFGNPLLAKSFSDRVIGVLQPINCIVLEGLENAGWVLDHNWVGTSDNPYWSFETYIWCCRVWGLYLALEIAQLIRNTPISKWNKAWQVQLFQQVIQLPLVLHWSLRDGCLTPFWVGFCGSGASWFKFKDLWLSLDI</sequence>
<organism evidence="1 2">
    <name type="scientific">Scheffersomyces spartinae</name>
    <dbReference type="NCBI Taxonomy" id="45513"/>
    <lineage>
        <taxon>Eukaryota</taxon>
        <taxon>Fungi</taxon>
        <taxon>Dikarya</taxon>
        <taxon>Ascomycota</taxon>
        <taxon>Saccharomycotina</taxon>
        <taxon>Pichiomycetes</taxon>
        <taxon>Debaryomycetaceae</taxon>
        <taxon>Scheffersomyces</taxon>
    </lineage>
</organism>
<dbReference type="RefSeq" id="XP_043047799.1">
    <property type="nucleotide sequence ID" value="XM_043192744.1"/>
</dbReference>
<gene>
    <name evidence="1" type="ORF">KQ657_001967</name>
</gene>
<evidence type="ECO:0000313" key="2">
    <source>
        <dbReference type="Proteomes" id="UP000790833"/>
    </source>
</evidence>